<dbReference type="eggNOG" id="ENOG502ZPYN">
    <property type="taxonomic scope" value="Bacteria"/>
</dbReference>
<feature type="compositionally biased region" description="Basic and acidic residues" evidence="1">
    <location>
        <begin position="34"/>
        <end position="50"/>
    </location>
</feature>
<reference evidence="2 3" key="1">
    <citation type="submission" date="2016-10" db="EMBL/GenBank/DDBJ databases">
        <authorList>
            <person name="de Groot N.N."/>
        </authorList>
    </citation>
    <scope>NUCLEOTIDE SEQUENCE [LARGE SCALE GENOMIC DNA]</scope>
    <source>
        <strain evidence="2 3">DSM 43067</strain>
    </source>
</reference>
<dbReference type="Proteomes" id="UP000183413">
    <property type="component" value="Unassembled WGS sequence"/>
</dbReference>
<protein>
    <submittedName>
        <fullName evidence="2">Uncharacterized protein</fullName>
    </submittedName>
</protein>
<sequence length="50" mass="5752">MGPDDDRPVDLDDDLEILPDQTSDDTDTGWGEWRAGDDDSRLLEDRPPHW</sequence>
<evidence type="ECO:0000313" key="2">
    <source>
        <dbReference type="EMBL" id="SFN20086.1"/>
    </source>
</evidence>
<proteinExistence type="predicted"/>
<organism evidence="2 3">
    <name type="scientific">Actinomadura madurae</name>
    <dbReference type="NCBI Taxonomy" id="1993"/>
    <lineage>
        <taxon>Bacteria</taxon>
        <taxon>Bacillati</taxon>
        <taxon>Actinomycetota</taxon>
        <taxon>Actinomycetes</taxon>
        <taxon>Streptosporangiales</taxon>
        <taxon>Thermomonosporaceae</taxon>
        <taxon>Actinomadura</taxon>
    </lineage>
</organism>
<evidence type="ECO:0000313" key="3">
    <source>
        <dbReference type="Proteomes" id="UP000183413"/>
    </source>
</evidence>
<dbReference type="InParanoid" id="A0A1I4X3V3"/>
<dbReference type="AlphaFoldDB" id="A0A1I4X3V3"/>
<feature type="compositionally biased region" description="Basic and acidic residues" evidence="1">
    <location>
        <begin position="1"/>
        <end position="10"/>
    </location>
</feature>
<gene>
    <name evidence="2" type="ORF">SAMN04489713_101653</name>
</gene>
<accession>A0A1I4X3V3</accession>
<evidence type="ECO:0000256" key="1">
    <source>
        <dbReference type="SAM" id="MobiDB-lite"/>
    </source>
</evidence>
<dbReference type="EMBL" id="FOVH01000001">
    <property type="protein sequence ID" value="SFN20086.1"/>
    <property type="molecule type" value="Genomic_DNA"/>
</dbReference>
<keyword evidence="3" id="KW-1185">Reference proteome</keyword>
<name>A0A1I4X3V3_9ACTN</name>
<feature type="compositionally biased region" description="Acidic residues" evidence="1">
    <location>
        <begin position="11"/>
        <end position="27"/>
    </location>
</feature>
<feature type="region of interest" description="Disordered" evidence="1">
    <location>
        <begin position="1"/>
        <end position="50"/>
    </location>
</feature>